<evidence type="ECO:0000256" key="1">
    <source>
        <dbReference type="ARBA" id="ARBA00001974"/>
    </source>
</evidence>
<gene>
    <name evidence="5" type="ORF">M2272_001595</name>
</gene>
<dbReference type="Gene3D" id="3.50.50.60">
    <property type="entry name" value="FAD/NAD(P)-binding domain"/>
    <property type="match status" value="1"/>
</dbReference>
<dbReference type="InterPro" id="IPR036188">
    <property type="entry name" value="FAD/NAD-bd_sf"/>
</dbReference>
<evidence type="ECO:0000259" key="4">
    <source>
        <dbReference type="Pfam" id="PF01494"/>
    </source>
</evidence>
<evidence type="ECO:0000256" key="3">
    <source>
        <dbReference type="ARBA" id="ARBA00022827"/>
    </source>
</evidence>
<dbReference type="Pfam" id="PF01494">
    <property type="entry name" value="FAD_binding_3"/>
    <property type="match status" value="1"/>
</dbReference>
<dbReference type="PRINTS" id="PR00420">
    <property type="entry name" value="RNGMNOXGNASE"/>
</dbReference>
<dbReference type="InterPro" id="IPR002938">
    <property type="entry name" value="FAD-bd"/>
</dbReference>
<evidence type="ECO:0000313" key="5">
    <source>
        <dbReference type="EMBL" id="MDH6194966.1"/>
    </source>
</evidence>
<dbReference type="EMBL" id="JARXVE010000002">
    <property type="protein sequence ID" value="MDH6194966.1"/>
    <property type="molecule type" value="Genomic_DNA"/>
</dbReference>
<comment type="cofactor">
    <cofactor evidence="1">
        <name>FAD</name>
        <dbReference type="ChEBI" id="CHEBI:57692"/>
    </cofactor>
</comment>
<keyword evidence="2" id="KW-0285">Flavoprotein</keyword>
<keyword evidence="6" id="KW-1185">Reference proteome</keyword>
<dbReference type="Pfam" id="PF21274">
    <property type="entry name" value="Rng_hyd_C"/>
    <property type="match status" value="1"/>
</dbReference>
<reference evidence="5 6" key="1">
    <citation type="submission" date="2023-04" db="EMBL/GenBank/DDBJ databases">
        <title>Forest soil microbial communities from Buena Vista Peninsula, Colon Province, Panama.</title>
        <authorList>
            <person name="Bouskill N."/>
        </authorList>
    </citation>
    <scope>NUCLEOTIDE SEQUENCE [LARGE SCALE GENOMIC DNA]</scope>
    <source>
        <strain evidence="5 6">AC80</strain>
    </source>
</reference>
<comment type="caution">
    <text evidence="5">The sequence shown here is derived from an EMBL/GenBank/DDBJ whole genome shotgun (WGS) entry which is preliminary data.</text>
</comment>
<dbReference type="Gene3D" id="3.30.9.10">
    <property type="entry name" value="D-Amino Acid Oxidase, subunit A, domain 2"/>
    <property type="match status" value="1"/>
</dbReference>
<sequence>MATTATVPVLIVGAGVAGLATAALLAQHGVESLLVEKRREVFIYPKARNLTFRTLEILRGLGLADQVHAVADGVSNMVLKPTLNSPAEESAMDIEGIFSSFVGLSPEPPAQYCPQSHLEPILLDQTRRSGSGVRYGTSLLSFTEDADGLTAVLQSETGTETMRADYLIAADGVHSPVRTALGVATSGYGALPIFVVFIYFRADWRSFLPGLGDGDAVQVHNSEVDGIFVAVDAERGMFITTYLPERGESADQFTPEYCRTVLTAAIGEPIDIEIIEVAPWQPYELVADQFRHGRAFLVGDAAHTMPPFKAGGANTAIQSAHNLAWKLAAVQHGTAGPGLLATYHDERYPIGRFAAHQSLVGPPLAFLQLDRSAPALLDGEEAPLFTMILGYQYHSAAVVSDGQSMETVSFVDELRGQPGTRMPHIWLSRDGDRVSTLDLIGSGFTLFTAGDVAAWTAAAPAVAATFDVGLGVQPLDEDGVAQTDLGSGGALLVRPDDFVGWRTDNLPEDPEIALRQVLSRILDR</sequence>
<dbReference type="SUPFAM" id="SSF51905">
    <property type="entry name" value="FAD/NAD(P)-binding domain"/>
    <property type="match status" value="1"/>
</dbReference>
<dbReference type="InterPro" id="IPR050641">
    <property type="entry name" value="RIFMO-like"/>
</dbReference>
<accession>A0ABT6KW71</accession>
<name>A0ABT6KW71_9MYCO</name>
<feature type="domain" description="FAD-binding" evidence="4">
    <location>
        <begin position="7"/>
        <end position="353"/>
    </location>
</feature>
<dbReference type="RefSeq" id="WP_280831602.1">
    <property type="nucleotide sequence ID" value="NZ_JARXVE010000002.1"/>
</dbReference>
<dbReference type="Gene3D" id="3.40.30.120">
    <property type="match status" value="1"/>
</dbReference>
<evidence type="ECO:0000313" key="6">
    <source>
        <dbReference type="Proteomes" id="UP001160130"/>
    </source>
</evidence>
<evidence type="ECO:0000256" key="2">
    <source>
        <dbReference type="ARBA" id="ARBA00022630"/>
    </source>
</evidence>
<organism evidence="5 6">
    <name type="scientific">Mycolicibacterium frederiksbergense</name>
    <dbReference type="NCBI Taxonomy" id="117567"/>
    <lineage>
        <taxon>Bacteria</taxon>
        <taxon>Bacillati</taxon>
        <taxon>Actinomycetota</taxon>
        <taxon>Actinomycetes</taxon>
        <taxon>Mycobacteriales</taxon>
        <taxon>Mycobacteriaceae</taxon>
        <taxon>Mycolicibacterium</taxon>
    </lineage>
</organism>
<keyword evidence="3" id="KW-0274">FAD</keyword>
<protein>
    <submittedName>
        <fullName evidence="5">Polyketide hydroxylase</fullName>
    </submittedName>
</protein>
<dbReference type="Proteomes" id="UP001160130">
    <property type="component" value="Unassembled WGS sequence"/>
</dbReference>
<proteinExistence type="predicted"/>
<dbReference type="PANTHER" id="PTHR43004">
    <property type="entry name" value="TRK SYSTEM POTASSIUM UPTAKE PROTEIN"/>
    <property type="match status" value="1"/>
</dbReference>
<dbReference type="PANTHER" id="PTHR43004:SF19">
    <property type="entry name" value="BINDING MONOOXYGENASE, PUTATIVE (JCVI)-RELATED"/>
    <property type="match status" value="1"/>
</dbReference>